<sequence length="118" mass="12830">MGEFTCLPNAAIGGSELNYPSFAANFRGGVQNGRLEYKRTVTNVGSLTSSYAVQVEVSKGVSVIVKPKILSFSKLGQKLSYKVTIVGKSKRSSDSSFGSLTWVSEKYRVRSPIAITWQ</sequence>
<feature type="domain" description="Subtilisin-like protease fibronectin type-III" evidence="1">
    <location>
        <begin position="16"/>
        <end position="115"/>
    </location>
</feature>
<dbReference type="AlphaFoldDB" id="A0AAD5NTT6"/>
<evidence type="ECO:0000313" key="3">
    <source>
        <dbReference type="Proteomes" id="UP001064489"/>
    </source>
</evidence>
<dbReference type="Pfam" id="PF17766">
    <property type="entry name" value="fn3_6"/>
    <property type="match status" value="1"/>
</dbReference>
<dbReference type="InterPro" id="IPR041469">
    <property type="entry name" value="Subtilisin-like_FN3"/>
</dbReference>
<reference evidence="2" key="1">
    <citation type="journal article" date="2022" name="Plant J.">
        <title>Strategies of tolerance reflected in two North American maple genomes.</title>
        <authorList>
            <person name="McEvoy S.L."/>
            <person name="Sezen U.U."/>
            <person name="Trouern-Trend A."/>
            <person name="McMahon S.M."/>
            <person name="Schaberg P.G."/>
            <person name="Yang J."/>
            <person name="Wegrzyn J.L."/>
            <person name="Swenson N.G."/>
        </authorList>
    </citation>
    <scope>NUCLEOTIDE SEQUENCE</scope>
    <source>
        <strain evidence="2">91603</strain>
    </source>
</reference>
<keyword evidence="3" id="KW-1185">Reference proteome</keyword>
<gene>
    <name evidence="2" type="ORF">LWI28_005796</name>
</gene>
<proteinExistence type="predicted"/>
<dbReference type="EMBL" id="JAJSOW010000101">
    <property type="protein sequence ID" value="KAI9180533.1"/>
    <property type="molecule type" value="Genomic_DNA"/>
</dbReference>
<protein>
    <recommendedName>
        <fullName evidence="1">Subtilisin-like protease fibronectin type-III domain-containing protein</fullName>
    </recommendedName>
</protein>
<comment type="caution">
    <text evidence="2">The sequence shown here is derived from an EMBL/GenBank/DDBJ whole genome shotgun (WGS) entry which is preliminary data.</text>
</comment>
<reference evidence="2" key="2">
    <citation type="submission" date="2023-02" db="EMBL/GenBank/DDBJ databases">
        <authorList>
            <person name="Swenson N.G."/>
            <person name="Wegrzyn J.L."/>
            <person name="Mcevoy S.L."/>
        </authorList>
    </citation>
    <scope>NUCLEOTIDE SEQUENCE</scope>
    <source>
        <strain evidence="2">91603</strain>
        <tissue evidence="2">Leaf</tissue>
    </source>
</reference>
<name>A0AAD5NTT6_ACENE</name>
<dbReference type="Proteomes" id="UP001064489">
    <property type="component" value="Chromosome 4"/>
</dbReference>
<evidence type="ECO:0000313" key="2">
    <source>
        <dbReference type="EMBL" id="KAI9180533.1"/>
    </source>
</evidence>
<organism evidence="2 3">
    <name type="scientific">Acer negundo</name>
    <name type="common">Box elder</name>
    <dbReference type="NCBI Taxonomy" id="4023"/>
    <lineage>
        <taxon>Eukaryota</taxon>
        <taxon>Viridiplantae</taxon>
        <taxon>Streptophyta</taxon>
        <taxon>Embryophyta</taxon>
        <taxon>Tracheophyta</taxon>
        <taxon>Spermatophyta</taxon>
        <taxon>Magnoliopsida</taxon>
        <taxon>eudicotyledons</taxon>
        <taxon>Gunneridae</taxon>
        <taxon>Pentapetalae</taxon>
        <taxon>rosids</taxon>
        <taxon>malvids</taxon>
        <taxon>Sapindales</taxon>
        <taxon>Sapindaceae</taxon>
        <taxon>Hippocastanoideae</taxon>
        <taxon>Acereae</taxon>
        <taxon>Acer</taxon>
    </lineage>
</organism>
<accession>A0AAD5NTT6</accession>
<evidence type="ECO:0000259" key="1">
    <source>
        <dbReference type="Pfam" id="PF17766"/>
    </source>
</evidence>
<dbReference type="Gene3D" id="2.60.40.2310">
    <property type="match status" value="1"/>
</dbReference>